<keyword evidence="10 11" id="KW-0472">Membrane</keyword>
<sequence>MPKAEGFSLRRRLFIRLLGVLAVLTAGLFLFISAYAQRAADAAFDRLLMASALSISDTVRVEDGRFSVDLPYSSLGILAQARRDRVFYRITAPDGELVTGYHDLPVAPAKAGVAGTAGSDSATRFENATFRGMPVRVAVLKRFAAQPDLSGWVTIAVAQTREERGALARDILANAFLPIAFTVVAAGGLIWFGVRQALAPLGSLERMIRERQPHDFSPIAMPPPQEVSQLVQAINQLMARLQSNLDTMQTFLADAAHQIRTPLASLRLQAELAIDEDDPDALHRIAQRVHRNAVEASQLTSQLLNHAMVIHRSEALKPEDVDLGALLEQVFQRARAVAGDTAIRLDIDRAAEPATVPGDAISLREALTNLLDNAVKYAGPSGPIDLTLTPRPNGRGLRVEIADRGPGVPDAEKRRVLERFGRGSSAAGVAGSGLGLAIVNSVVEAHGAEFALLDHPGGGLIARIDFPAADGIAAPAGGAARALFPLLVLCALLWSPWAQAAQAAQLITYPAPGGERERLRIHSATDRQAIEPLVLDFQRLHPDVTIDYKDMDTADLYAEAVAVPAKEGAAETPDLLISSASDLQVKLVNDGHTQPHRSALTDALPDWANWRDEAFGFTFEPAVIAYNRALLPDAQVPRTRPALIRLLRDDPARFSRRVATYDTATSGIGYLLASHDALLFGQYWQLVAMMGNAQARLACCSGDILDLVERGEVLIAYNVLGSYARARAAAGAPIGIVVPEDYTLVISRVAVIPRTAPRPQLAGRFIDYLLSPRGQEVVADRSALYAISSGIKREASASGLRSSTAAPLHPIALSPALLVFLDRLKRERFLQQWQSAILLP</sequence>
<evidence type="ECO:0000256" key="1">
    <source>
        <dbReference type="ARBA" id="ARBA00000085"/>
    </source>
</evidence>
<dbReference type="Gene3D" id="1.10.287.130">
    <property type="match status" value="1"/>
</dbReference>
<dbReference type="PRINTS" id="PR00344">
    <property type="entry name" value="BCTRLSENSOR"/>
</dbReference>
<evidence type="ECO:0000256" key="11">
    <source>
        <dbReference type="SAM" id="Phobius"/>
    </source>
</evidence>
<dbReference type="RefSeq" id="WP_376998354.1">
    <property type="nucleotide sequence ID" value="NZ_JBHSLC010000096.1"/>
</dbReference>
<keyword evidence="15" id="KW-1185">Reference proteome</keyword>
<dbReference type="PROSITE" id="PS50109">
    <property type="entry name" value="HIS_KIN"/>
    <property type="match status" value="1"/>
</dbReference>
<dbReference type="Proteomes" id="UP001596166">
    <property type="component" value="Unassembled WGS sequence"/>
</dbReference>
<keyword evidence="4" id="KW-0597">Phosphoprotein</keyword>
<organism evidence="14 15">
    <name type="scientific">Azospirillum himalayense</name>
    <dbReference type="NCBI Taxonomy" id="654847"/>
    <lineage>
        <taxon>Bacteria</taxon>
        <taxon>Pseudomonadati</taxon>
        <taxon>Pseudomonadota</taxon>
        <taxon>Alphaproteobacteria</taxon>
        <taxon>Rhodospirillales</taxon>
        <taxon>Azospirillaceae</taxon>
        <taxon>Azospirillum</taxon>
    </lineage>
</organism>
<evidence type="ECO:0000313" key="15">
    <source>
        <dbReference type="Proteomes" id="UP001596166"/>
    </source>
</evidence>
<evidence type="ECO:0000256" key="8">
    <source>
        <dbReference type="ARBA" id="ARBA00022989"/>
    </source>
</evidence>
<dbReference type="CDD" id="cd00082">
    <property type="entry name" value="HisKA"/>
    <property type="match status" value="1"/>
</dbReference>
<evidence type="ECO:0000256" key="10">
    <source>
        <dbReference type="ARBA" id="ARBA00023136"/>
    </source>
</evidence>
<accession>A0ABW0GDV9</accession>
<evidence type="ECO:0000259" key="12">
    <source>
        <dbReference type="PROSITE" id="PS50109"/>
    </source>
</evidence>
<dbReference type="SUPFAM" id="SSF47384">
    <property type="entry name" value="Homodimeric domain of signal transducing histidine kinase"/>
    <property type="match status" value="1"/>
</dbReference>
<name>A0ABW0GDV9_9PROT</name>
<evidence type="ECO:0000256" key="7">
    <source>
        <dbReference type="ARBA" id="ARBA00022777"/>
    </source>
</evidence>
<feature type="transmembrane region" description="Helical" evidence="11">
    <location>
        <begin position="171"/>
        <end position="194"/>
    </location>
</feature>
<keyword evidence="9" id="KW-0902">Two-component regulatory system</keyword>
<dbReference type="SUPFAM" id="SSF55874">
    <property type="entry name" value="ATPase domain of HSP90 chaperone/DNA topoisomerase II/histidine kinase"/>
    <property type="match status" value="1"/>
</dbReference>
<dbReference type="SMART" id="SM00388">
    <property type="entry name" value="HisKA"/>
    <property type="match status" value="1"/>
</dbReference>
<dbReference type="InterPro" id="IPR013727">
    <property type="entry name" value="2CSK_N"/>
</dbReference>
<feature type="domain" description="HAMP" evidence="13">
    <location>
        <begin position="195"/>
        <end position="246"/>
    </location>
</feature>
<feature type="transmembrane region" description="Helical" evidence="11">
    <location>
        <begin position="13"/>
        <end position="36"/>
    </location>
</feature>
<dbReference type="Pfam" id="PF13531">
    <property type="entry name" value="SBP_bac_11"/>
    <property type="match status" value="1"/>
</dbReference>
<keyword evidence="7" id="KW-0418">Kinase</keyword>
<dbReference type="Pfam" id="PF00512">
    <property type="entry name" value="HisKA"/>
    <property type="match status" value="1"/>
</dbReference>
<dbReference type="SMART" id="SM00387">
    <property type="entry name" value="HATPase_c"/>
    <property type="match status" value="1"/>
</dbReference>
<dbReference type="EMBL" id="JBHSLC010000096">
    <property type="protein sequence ID" value="MFC5358704.1"/>
    <property type="molecule type" value="Genomic_DNA"/>
</dbReference>
<evidence type="ECO:0000259" key="13">
    <source>
        <dbReference type="PROSITE" id="PS50885"/>
    </source>
</evidence>
<evidence type="ECO:0000256" key="6">
    <source>
        <dbReference type="ARBA" id="ARBA00022692"/>
    </source>
</evidence>
<dbReference type="InterPro" id="IPR005467">
    <property type="entry name" value="His_kinase_dom"/>
</dbReference>
<dbReference type="SUPFAM" id="SSF53850">
    <property type="entry name" value="Periplasmic binding protein-like II"/>
    <property type="match status" value="1"/>
</dbReference>
<evidence type="ECO:0000313" key="14">
    <source>
        <dbReference type="EMBL" id="MFC5358704.1"/>
    </source>
</evidence>
<evidence type="ECO:0000256" key="4">
    <source>
        <dbReference type="ARBA" id="ARBA00022553"/>
    </source>
</evidence>
<evidence type="ECO:0000256" key="3">
    <source>
        <dbReference type="ARBA" id="ARBA00012438"/>
    </source>
</evidence>
<dbReference type="InterPro" id="IPR003661">
    <property type="entry name" value="HisK_dim/P_dom"/>
</dbReference>
<dbReference type="CDD" id="cd00075">
    <property type="entry name" value="HATPase"/>
    <property type="match status" value="1"/>
</dbReference>
<dbReference type="PANTHER" id="PTHR45436">
    <property type="entry name" value="SENSOR HISTIDINE KINASE YKOH"/>
    <property type="match status" value="1"/>
</dbReference>
<comment type="subcellular location">
    <subcellularLocation>
        <location evidence="2">Membrane</location>
    </subcellularLocation>
</comment>
<proteinExistence type="predicted"/>
<dbReference type="Gene3D" id="3.40.190.10">
    <property type="entry name" value="Periplasmic binding protein-like II"/>
    <property type="match status" value="2"/>
</dbReference>
<dbReference type="InterPro" id="IPR004358">
    <property type="entry name" value="Sig_transdc_His_kin-like_C"/>
</dbReference>
<feature type="domain" description="Histidine kinase" evidence="12">
    <location>
        <begin position="254"/>
        <end position="470"/>
    </location>
</feature>
<evidence type="ECO:0000256" key="5">
    <source>
        <dbReference type="ARBA" id="ARBA00022679"/>
    </source>
</evidence>
<dbReference type="Pfam" id="PF02518">
    <property type="entry name" value="HATPase_c"/>
    <property type="match status" value="1"/>
</dbReference>
<keyword evidence="8 11" id="KW-1133">Transmembrane helix</keyword>
<comment type="caution">
    <text evidence="14">The sequence shown here is derived from an EMBL/GenBank/DDBJ whole genome shotgun (WGS) entry which is preliminary data.</text>
</comment>
<comment type="catalytic activity">
    <reaction evidence="1">
        <text>ATP + protein L-histidine = ADP + protein N-phospho-L-histidine.</text>
        <dbReference type="EC" id="2.7.13.3"/>
    </reaction>
</comment>
<dbReference type="EC" id="2.7.13.3" evidence="3"/>
<dbReference type="PROSITE" id="PS50885">
    <property type="entry name" value="HAMP"/>
    <property type="match status" value="1"/>
</dbReference>
<dbReference type="InterPro" id="IPR036097">
    <property type="entry name" value="HisK_dim/P_sf"/>
</dbReference>
<dbReference type="InterPro" id="IPR036890">
    <property type="entry name" value="HATPase_C_sf"/>
</dbReference>
<dbReference type="Gene3D" id="3.30.565.10">
    <property type="entry name" value="Histidine kinase-like ATPase, C-terminal domain"/>
    <property type="match status" value="1"/>
</dbReference>
<keyword evidence="5" id="KW-0808">Transferase</keyword>
<evidence type="ECO:0000256" key="9">
    <source>
        <dbReference type="ARBA" id="ARBA00023012"/>
    </source>
</evidence>
<protein>
    <recommendedName>
        <fullName evidence="3">histidine kinase</fullName>
        <ecNumber evidence="3">2.7.13.3</ecNumber>
    </recommendedName>
</protein>
<dbReference type="PANTHER" id="PTHR45436:SF1">
    <property type="entry name" value="SENSOR PROTEIN QSEC"/>
    <property type="match status" value="1"/>
</dbReference>
<dbReference type="Pfam" id="PF08521">
    <property type="entry name" value="2CSK_N"/>
    <property type="match status" value="1"/>
</dbReference>
<gene>
    <name evidence="14" type="ORF">ACFPMG_27305</name>
</gene>
<dbReference type="InterPro" id="IPR003660">
    <property type="entry name" value="HAMP_dom"/>
</dbReference>
<dbReference type="InterPro" id="IPR003594">
    <property type="entry name" value="HATPase_dom"/>
</dbReference>
<keyword evidence="6 11" id="KW-0812">Transmembrane</keyword>
<dbReference type="InterPro" id="IPR050428">
    <property type="entry name" value="TCS_sensor_his_kinase"/>
</dbReference>
<evidence type="ECO:0000256" key="2">
    <source>
        <dbReference type="ARBA" id="ARBA00004370"/>
    </source>
</evidence>
<reference evidence="15" key="1">
    <citation type="journal article" date="2019" name="Int. J. Syst. Evol. Microbiol.">
        <title>The Global Catalogue of Microorganisms (GCM) 10K type strain sequencing project: providing services to taxonomists for standard genome sequencing and annotation.</title>
        <authorList>
            <consortium name="The Broad Institute Genomics Platform"/>
            <consortium name="The Broad Institute Genome Sequencing Center for Infectious Disease"/>
            <person name="Wu L."/>
            <person name="Ma J."/>
        </authorList>
    </citation>
    <scope>NUCLEOTIDE SEQUENCE [LARGE SCALE GENOMIC DNA]</scope>
    <source>
        <strain evidence="15">CCUG 58760</strain>
    </source>
</reference>